<dbReference type="SUPFAM" id="SSF49503">
    <property type="entry name" value="Cupredoxins"/>
    <property type="match status" value="1"/>
</dbReference>
<name>A0A812F5H5_9ARCH</name>
<feature type="domain" description="EfeO-type cupredoxin-like" evidence="1">
    <location>
        <begin position="83"/>
        <end position="152"/>
    </location>
</feature>
<accession>A0A812F5H5</accession>
<organism evidence="2 3">
    <name type="scientific">Candidatus Nitrosotenuis uzonensis</name>
    <dbReference type="NCBI Taxonomy" id="1407055"/>
    <lineage>
        <taxon>Archaea</taxon>
        <taxon>Nitrososphaerota</taxon>
        <taxon>Candidatus Nitrosotenuis</taxon>
    </lineage>
</organism>
<evidence type="ECO:0000313" key="2">
    <source>
        <dbReference type="EMBL" id="CAE6497056.1"/>
    </source>
</evidence>
<dbReference type="InterPro" id="IPR008972">
    <property type="entry name" value="Cupredoxin"/>
</dbReference>
<protein>
    <recommendedName>
        <fullName evidence="1">EfeO-type cupredoxin-like domain-containing protein</fullName>
    </recommendedName>
</protein>
<dbReference type="Pfam" id="PF13473">
    <property type="entry name" value="Cupredoxin_1"/>
    <property type="match status" value="1"/>
</dbReference>
<proteinExistence type="predicted"/>
<evidence type="ECO:0000259" key="1">
    <source>
        <dbReference type="Pfam" id="PF13473"/>
    </source>
</evidence>
<reference evidence="2" key="1">
    <citation type="submission" date="2021-02" db="EMBL/GenBank/DDBJ databases">
        <authorList>
            <person name="Han P."/>
        </authorList>
    </citation>
    <scope>NUCLEOTIDE SEQUENCE</scope>
    <source>
        <strain evidence="2">Candidatus Nitrosotenuis uzonensis 5A</strain>
    </source>
</reference>
<dbReference type="Proteomes" id="UP000655759">
    <property type="component" value="Unassembled WGS sequence"/>
</dbReference>
<comment type="caution">
    <text evidence="2">The sequence shown here is derived from an EMBL/GenBank/DDBJ whole genome shotgun (WGS) entry which is preliminary data.</text>
</comment>
<evidence type="ECO:0000313" key="3">
    <source>
        <dbReference type="Proteomes" id="UP000655759"/>
    </source>
</evidence>
<gene>
    <name evidence="2" type="ORF">NUZ5A_50625</name>
</gene>
<dbReference type="EMBL" id="CAJNAQ010000005">
    <property type="protein sequence ID" value="CAE6497056.1"/>
    <property type="molecule type" value="Genomic_DNA"/>
</dbReference>
<dbReference type="AlphaFoldDB" id="A0A812F5H5"/>
<sequence length="153" mass="16943">MRKSTYSSKSFRKILLPGLAAVVLVTVGYFAVLSTIPVNSTHPVFGAPSNHYIKVIDSKNGPIFVTTSTKGAKKNIEPTYKPIIHARVGELISLHIINEDHDKHNLNLDEFNVHTNDIGYFGTQSITFVADKAGQFYFHCTLHPEMTGSITIE</sequence>
<dbReference type="InterPro" id="IPR028096">
    <property type="entry name" value="EfeO_Cupredoxin"/>
</dbReference>
<dbReference type="Gene3D" id="2.60.40.420">
    <property type="entry name" value="Cupredoxins - blue copper proteins"/>
    <property type="match status" value="1"/>
</dbReference>